<keyword evidence="2" id="KW-0732">Signal</keyword>
<feature type="signal peptide" evidence="2">
    <location>
        <begin position="1"/>
        <end position="26"/>
    </location>
</feature>
<keyword evidence="1" id="KW-0378">Hydrolase</keyword>
<feature type="chain" id="PRO_5045979362" description="BD-FAE-like domain-containing protein" evidence="2">
    <location>
        <begin position="27"/>
        <end position="328"/>
    </location>
</feature>
<dbReference type="RefSeq" id="WP_243724532.1">
    <property type="nucleotide sequence ID" value="NZ_BAAAEN010000003.1"/>
</dbReference>
<comment type="caution">
    <text evidence="4">The sequence shown here is derived from an EMBL/GenBank/DDBJ whole genome shotgun (WGS) entry which is preliminary data.</text>
</comment>
<organism evidence="4 5">
    <name type="scientific">Pigmentiphaga daeguensis</name>
    <dbReference type="NCBI Taxonomy" id="414049"/>
    <lineage>
        <taxon>Bacteria</taxon>
        <taxon>Pseudomonadati</taxon>
        <taxon>Pseudomonadota</taxon>
        <taxon>Betaproteobacteria</taxon>
        <taxon>Burkholderiales</taxon>
        <taxon>Alcaligenaceae</taxon>
        <taxon>Pigmentiphaga</taxon>
    </lineage>
</organism>
<dbReference type="PANTHER" id="PTHR48081:SF33">
    <property type="entry name" value="KYNURENINE FORMAMIDASE"/>
    <property type="match status" value="1"/>
</dbReference>
<dbReference type="EMBL" id="BAAAEN010000003">
    <property type="protein sequence ID" value="GAA0497770.1"/>
    <property type="molecule type" value="Genomic_DNA"/>
</dbReference>
<gene>
    <name evidence="4" type="ORF">GCM10009097_12540</name>
</gene>
<dbReference type="Gene3D" id="3.40.50.1820">
    <property type="entry name" value="alpha/beta hydrolase"/>
    <property type="match status" value="1"/>
</dbReference>
<reference evidence="4 5" key="1">
    <citation type="journal article" date="2019" name="Int. J. Syst. Evol. Microbiol.">
        <title>The Global Catalogue of Microorganisms (GCM) 10K type strain sequencing project: providing services to taxonomists for standard genome sequencing and annotation.</title>
        <authorList>
            <consortium name="The Broad Institute Genomics Platform"/>
            <consortium name="The Broad Institute Genome Sequencing Center for Infectious Disease"/>
            <person name="Wu L."/>
            <person name="Ma J."/>
        </authorList>
    </citation>
    <scope>NUCLEOTIDE SEQUENCE [LARGE SCALE GENOMIC DNA]</scope>
    <source>
        <strain evidence="4 5">JCM 14330</strain>
    </source>
</reference>
<dbReference type="InterPro" id="IPR050300">
    <property type="entry name" value="GDXG_lipolytic_enzyme"/>
</dbReference>
<dbReference type="InterPro" id="IPR029058">
    <property type="entry name" value="AB_hydrolase_fold"/>
</dbReference>
<protein>
    <recommendedName>
        <fullName evidence="3">BD-FAE-like domain-containing protein</fullName>
    </recommendedName>
</protein>
<evidence type="ECO:0000313" key="5">
    <source>
        <dbReference type="Proteomes" id="UP001501706"/>
    </source>
</evidence>
<feature type="domain" description="BD-FAE-like" evidence="3">
    <location>
        <begin position="83"/>
        <end position="189"/>
    </location>
</feature>
<dbReference type="InterPro" id="IPR049492">
    <property type="entry name" value="BD-FAE-like_dom"/>
</dbReference>
<evidence type="ECO:0000313" key="4">
    <source>
        <dbReference type="EMBL" id="GAA0497770.1"/>
    </source>
</evidence>
<evidence type="ECO:0000256" key="2">
    <source>
        <dbReference type="SAM" id="SignalP"/>
    </source>
</evidence>
<sequence length="328" mass="35425">MNRFWQRWWCAVACGMLPLGAGPVLAAEGGVPPELQARLRQMGPVIDVPATKGLYQPLLAAQPRDGVKVEAGLPYGPDERHRLDVYAPAEAASRRPVLVFVHGGGFVRGDKSDSANQGYFYARQGYVVVVPNYRLGPAHRWPAGAQDISSVLAWARTHAAGLGGDPERIVLMGESAGAAHAAAATLVRRFHPAEGLRIAGAVFISGVYDARLEGMARRQFGIPTPDPRNEAYFGPDRAQWGAMSTVDLVDAAPFPVLISYAEMDPMQMQVQAGELFARLVTRHGFAPELNVVRGHNHLSQVYSVNTGDESLSAPVLRFLKSLFPGQTP</sequence>
<dbReference type="Proteomes" id="UP001501706">
    <property type="component" value="Unassembled WGS sequence"/>
</dbReference>
<name>A0ABN1BGX8_9BURK</name>
<keyword evidence="5" id="KW-1185">Reference proteome</keyword>
<dbReference type="PANTHER" id="PTHR48081">
    <property type="entry name" value="AB HYDROLASE SUPERFAMILY PROTEIN C4A8.06C"/>
    <property type="match status" value="1"/>
</dbReference>
<evidence type="ECO:0000259" key="3">
    <source>
        <dbReference type="Pfam" id="PF20434"/>
    </source>
</evidence>
<dbReference type="Pfam" id="PF20434">
    <property type="entry name" value="BD-FAE"/>
    <property type="match status" value="1"/>
</dbReference>
<evidence type="ECO:0000256" key="1">
    <source>
        <dbReference type="ARBA" id="ARBA00022801"/>
    </source>
</evidence>
<accession>A0ABN1BGX8</accession>
<proteinExistence type="predicted"/>
<dbReference type="SUPFAM" id="SSF53474">
    <property type="entry name" value="alpha/beta-Hydrolases"/>
    <property type="match status" value="1"/>
</dbReference>